<protein>
    <submittedName>
        <fullName evidence="1">Uncharacterized protein</fullName>
    </submittedName>
</protein>
<evidence type="ECO:0000313" key="1">
    <source>
        <dbReference type="EMBL" id="KAI4370551.1"/>
    </source>
</evidence>
<organism evidence="1 2">
    <name type="scientific">Melastoma candidum</name>
    <dbReference type="NCBI Taxonomy" id="119954"/>
    <lineage>
        <taxon>Eukaryota</taxon>
        <taxon>Viridiplantae</taxon>
        <taxon>Streptophyta</taxon>
        <taxon>Embryophyta</taxon>
        <taxon>Tracheophyta</taxon>
        <taxon>Spermatophyta</taxon>
        <taxon>Magnoliopsida</taxon>
        <taxon>eudicotyledons</taxon>
        <taxon>Gunneridae</taxon>
        <taxon>Pentapetalae</taxon>
        <taxon>rosids</taxon>
        <taxon>malvids</taxon>
        <taxon>Myrtales</taxon>
        <taxon>Melastomataceae</taxon>
        <taxon>Melastomatoideae</taxon>
        <taxon>Melastomateae</taxon>
        <taxon>Melastoma</taxon>
    </lineage>
</organism>
<evidence type="ECO:0000313" key="2">
    <source>
        <dbReference type="Proteomes" id="UP001057402"/>
    </source>
</evidence>
<accession>A0ACB9QYB8</accession>
<dbReference type="EMBL" id="CM042884">
    <property type="protein sequence ID" value="KAI4370551.1"/>
    <property type="molecule type" value="Genomic_DNA"/>
</dbReference>
<reference evidence="2" key="1">
    <citation type="journal article" date="2023" name="Front. Plant Sci.">
        <title>Chromosomal-level genome assembly of Melastoma candidum provides insights into trichome evolution.</title>
        <authorList>
            <person name="Zhong Y."/>
            <person name="Wu W."/>
            <person name="Sun C."/>
            <person name="Zou P."/>
            <person name="Liu Y."/>
            <person name="Dai S."/>
            <person name="Zhou R."/>
        </authorList>
    </citation>
    <scope>NUCLEOTIDE SEQUENCE [LARGE SCALE GENOMIC DNA]</scope>
</reference>
<comment type="caution">
    <text evidence="1">The sequence shown here is derived from an EMBL/GenBank/DDBJ whole genome shotgun (WGS) entry which is preliminary data.</text>
</comment>
<sequence length="321" mass="35526">MWKKKIEVSPIFPLNSSPKLSYHDLLKATNGFSSDNLLGIGSFGTVYKGLLDMDGTVVAVKVLNTRNLHASRSFIVECEILKSIRHRNLVKLITVCSSIDFKGDDFKALIYEFMPNMSLEEWLNPVLYETDVRGGEQETRKNLGLIERLNIAIDVASDFGLATFLPESSVGASDDTPSGTIITGTIGYAAPEYGSGSKASASGDIFSYGILLLEMFSGKKPTDENFHGSETLHGFKKAALPERVGDITHPTLIRYGAVDNTARDYQRRGDPRYYDGIQKQLVAIFEIGIACSVEPPRERKNICEVIAELQSIRDELLHIRL</sequence>
<gene>
    <name evidence="1" type="ORF">MLD38_018896</name>
</gene>
<name>A0ACB9QYB8_9MYRT</name>
<proteinExistence type="predicted"/>
<dbReference type="Proteomes" id="UP001057402">
    <property type="component" value="Chromosome 5"/>
</dbReference>
<keyword evidence="2" id="KW-1185">Reference proteome</keyword>